<accession>A0A9P8WEH7</accession>
<organism evidence="1 2">
    <name type="scientific">Thelonectria olida</name>
    <dbReference type="NCBI Taxonomy" id="1576542"/>
    <lineage>
        <taxon>Eukaryota</taxon>
        <taxon>Fungi</taxon>
        <taxon>Dikarya</taxon>
        <taxon>Ascomycota</taxon>
        <taxon>Pezizomycotina</taxon>
        <taxon>Sordariomycetes</taxon>
        <taxon>Hypocreomycetidae</taxon>
        <taxon>Hypocreales</taxon>
        <taxon>Nectriaceae</taxon>
        <taxon>Thelonectria</taxon>
    </lineage>
</organism>
<keyword evidence="2" id="KW-1185">Reference proteome</keyword>
<dbReference type="GO" id="GO:0016787">
    <property type="term" value="F:hydrolase activity"/>
    <property type="evidence" value="ECO:0007669"/>
    <property type="project" value="UniProtKB-KW"/>
</dbReference>
<dbReference type="SUPFAM" id="SSF48208">
    <property type="entry name" value="Six-hairpin glycosidases"/>
    <property type="match status" value="1"/>
</dbReference>
<protein>
    <submittedName>
        <fullName evidence="1">Glycoside hydrolase</fullName>
    </submittedName>
</protein>
<dbReference type="InterPro" id="IPR008928">
    <property type="entry name" value="6-hairpin_glycosidase_sf"/>
</dbReference>
<dbReference type="AlphaFoldDB" id="A0A9P8WEH7"/>
<comment type="caution">
    <text evidence="1">The sequence shown here is derived from an EMBL/GenBank/DDBJ whole genome shotgun (WGS) entry which is preliminary data.</text>
</comment>
<evidence type="ECO:0000313" key="2">
    <source>
        <dbReference type="Proteomes" id="UP000777438"/>
    </source>
</evidence>
<dbReference type="Pfam" id="PF03663">
    <property type="entry name" value="Glyco_hydro_76"/>
    <property type="match status" value="1"/>
</dbReference>
<evidence type="ECO:0000313" key="1">
    <source>
        <dbReference type="EMBL" id="KAH6895619.1"/>
    </source>
</evidence>
<dbReference type="InterPro" id="IPR053169">
    <property type="entry name" value="MUG_Protein"/>
</dbReference>
<dbReference type="Gene3D" id="1.50.10.20">
    <property type="match status" value="1"/>
</dbReference>
<dbReference type="GO" id="GO:0005975">
    <property type="term" value="P:carbohydrate metabolic process"/>
    <property type="evidence" value="ECO:0007669"/>
    <property type="project" value="InterPro"/>
</dbReference>
<dbReference type="InterPro" id="IPR005198">
    <property type="entry name" value="Glyco_hydro_76"/>
</dbReference>
<dbReference type="OrthoDB" id="9984024at2759"/>
<name>A0A9P8WEH7_9HYPO</name>
<gene>
    <name evidence="1" type="ORF">B0T10DRAFT_222315</name>
</gene>
<dbReference type="Proteomes" id="UP000777438">
    <property type="component" value="Unassembled WGS sequence"/>
</dbReference>
<dbReference type="PANTHER" id="PTHR47791:SF1">
    <property type="entry name" value="ENDO MANNANASE, GH76 FAMILY (EUROFUNG)"/>
    <property type="match status" value="1"/>
</dbReference>
<keyword evidence="1" id="KW-0378">Hydrolase</keyword>
<dbReference type="EMBL" id="JAGPYM010000004">
    <property type="protein sequence ID" value="KAH6895619.1"/>
    <property type="molecule type" value="Genomic_DNA"/>
</dbReference>
<reference evidence="1 2" key="1">
    <citation type="journal article" date="2021" name="Nat. Commun.">
        <title>Genetic determinants of endophytism in the Arabidopsis root mycobiome.</title>
        <authorList>
            <person name="Mesny F."/>
            <person name="Miyauchi S."/>
            <person name="Thiergart T."/>
            <person name="Pickel B."/>
            <person name="Atanasova L."/>
            <person name="Karlsson M."/>
            <person name="Huettel B."/>
            <person name="Barry K.W."/>
            <person name="Haridas S."/>
            <person name="Chen C."/>
            <person name="Bauer D."/>
            <person name="Andreopoulos W."/>
            <person name="Pangilinan J."/>
            <person name="LaButti K."/>
            <person name="Riley R."/>
            <person name="Lipzen A."/>
            <person name="Clum A."/>
            <person name="Drula E."/>
            <person name="Henrissat B."/>
            <person name="Kohler A."/>
            <person name="Grigoriev I.V."/>
            <person name="Martin F.M."/>
            <person name="Hacquard S."/>
        </authorList>
    </citation>
    <scope>NUCLEOTIDE SEQUENCE [LARGE SCALE GENOMIC DNA]</scope>
    <source>
        <strain evidence="1 2">MPI-CAGE-CH-0241</strain>
    </source>
</reference>
<proteinExistence type="predicted"/>
<sequence length="396" mass="44363">MLHDFSWGGFAARASFLVSSQPRAASNQAYIDNAYTAIHVMNNDWYNIETGVWDNAWWNSANALTTMADFTTLALTQANELNIGGYMRNTYTNAQKTQVQTIKTMNQGLVSSAYCIDRDSGCMAKRDFVEKRGFDDFENEYYDDEGWWALAWIRSYDAAGDKEYLQMAQNIFADMETGTGTKCGGGIYWSKDRKYVNAIANELYLAVAASLARRTGKESYLKTAKDQWQWFRNSGMINDDNLINDGLDSNCKNNGLQTWSYNQGVILGALVELAYATKDNKYFESATKIAKAAIKHLANDDGILVETDDCELKDGHCGTDGQQFKGVFIRNLRYLYDEVKDDDFKKFIIKNADSIWKNDQNSNHRLGVAWTGPYVPASGPSHSSAMDALVAAIAVS</sequence>
<dbReference type="PANTHER" id="PTHR47791">
    <property type="entry name" value="MEIOTICALLY UP-REGULATED GENE 191 PROTEIN"/>
    <property type="match status" value="1"/>
</dbReference>